<evidence type="ECO:0000313" key="1">
    <source>
        <dbReference type="EMBL" id="KAK2091553.1"/>
    </source>
</evidence>
<dbReference type="SUPFAM" id="SSF49265">
    <property type="entry name" value="Fibronectin type III"/>
    <property type="match status" value="1"/>
</dbReference>
<reference evidence="1 2" key="1">
    <citation type="submission" date="2023-05" db="EMBL/GenBank/DDBJ databases">
        <title>B98-5 Cell Line De Novo Hybrid Assembly: An Optical Mapping Approach.</title>
        <authorList>
            <person name="Kananen K."/>
            <person name="Auerbach J.A."/>
            <person name="Kautto E."/>
            <person name="Blachly J.S."/>
        </authorList>
    </citation>
    <scope>NUCLEOTIDE SEQUENCE [LARGE SCALE GENOMIC DNA]</scope>
    <source>
        <strain evidence="1">B95-8</strain>
        <tissue evidence="1">Cell line</tissue>
    </source>
</reference>
<dbReference type="Proteomes" id="UP001266305">
    <property type="component" value="Unassembled WGS sequence"/>
</dbReference>
<proteinExistence type="predicted"/>
<dbReference type="InterPro" id="IPR003961">
    <property type="entry name" value="FN3_dom"/>
</dbReference>
<evidence type="ECO:0000313" key="2">
    <source>
        <dbReference type="Proteomes" id="UP001266305"/>
    </source>
</evidence>
<accession>A0ABQ9U4H6</accession>
<organism evidence="1 2">
    <name type="scientific">Saguinus oedipus</name>
    <name type="common">Cotton-top tamarin</name>
    <name type="synonym">Oedipomidas oedipus</name>
    <dbReference type="NCBI Taxonomy" id="9490"/>
    <lineage>
        <taxon>Eukaryota</taxon>
        <taxon>Metazoa</taxon>
        <taxon>Chordata</taxon>
        <taxon>Craniata</taxon>
        <taxon>Vertebrata</taxon>
        <taxon>Euteleostomi</taxon>
        <taxon>Mammalia</taxon>
        <taxon>Eutheria</taxon>
        <taxon>Euarchontoglires</taxon>
        <taxon>Primates</taxon>
        <taxon>Haplorrhini</taxon>
        <taxon>Platyrrhini</taxon>
        <taxon>Cebidae</taxon>
        <taxon>Callitrichinae</taxon>
        <taxon>Saguinus</taxon>
    </lineage>
</organism>
<gene>
    <name evidence="1" type="primary">CNTN3_2</name>
    <name evidence="1" type="ORF">P7K49_030837</name>
</gene>
<dbReference type="InterPro" id="IPR013783">
    <property type="entry name" value="Ig-like_fold"/>
</dbReference>
<dbReference type="EMBL" id="JASSZA010000016">
    <property type="protein sequence ID" value="KAK2091553.1"/>
    <property type="molecule type" value="Genomic_DNA"/>
</dbReference>
<dbReference type="Gene3D" id="2.60.40.10">
    <property type="entry name" value="Immunoglobulins"/>
    <property type="match status" value="1"/>
</dbReference>
<protein>
    <submittedName>
        <fullName evidence="1">Contactin-3</fullName>
    </submittedName>
</protein>
<name>A0ABQ9U4H6_SAGOE</name>
<dbReference type="InterPro" id="IPR036116">
    <property type="entry name" value="FN3_sf"/>
</dbReference>
<dbReference type="CDD" id="cd00063">
    <property type="entry name" value="FN3"/>
    <property type="match status" value="1"/>
</dbReference>
<comment type="caution">
    <text evidence="1">The sequence shown here is derived from an EMBL/GenBank/DDBJ whole genome shotgun (WGS) entry which is preliminary data.</text>
</comment>
<sequence length="91" mass="10051">MENESEVTGYKVFYRTSSQNNAQVLNTNKTSAELLLPIKEDYIIEVKATTDGGDGTSSEQIRIPRITSKLVEANQGNAADFDMYESVIITS</sequence>
<keyword evidence="2" id="KW-1185">Reference proteome</keyword>